<dbReference type="AlphaFoldDB" id="A0A328CAR4"/>
<sequence>MSKITDPKKAAQRARVIASDLTIYPDIQKRIEAGIKNDNLFDEIDGIWREALTHMRQYVDEDMLENTNILEKAFIDIVFANCGHIESSIW</sequence>
<reference evidence="1 2" key="1">
    <citation type="submission" date="2018-05" db="EMBL/GenBank/DDBJ databases">
        <title>Lujinxingia marina gen. nov. sp. nov., a new facultative anaerobic member of the class Deltaproteobacteria, and proposal of Lujinxingaceae fam. nov.</title>
        <authorList>
            <person name="Li C.-M."/>
        </authorList>
    </citation>
    <scope>NUCLEOTIDE SEQUENCE [LARGE SCALE GENOMIC DNA]</scope>
    <source>
        <strain evidence="1 2">B210</strain>
    </source>
</reference>
<dbReference type="EMBL" id="QHKO01000001">
    <property type="protein sequence ID" value="RAL25088.1"/>
    <property type="molecule type" value="Genomic_DNA"/>
</dbReference>
<organism evidence="1 2">
    <name type="scientific">Lujinxingia litoralis</name>
    <dbReference type="NCBI Taxonomy" id="2211119"/>
    <lineage>
        <taxon>Bacteria</taxon>
        <taxon>Deltaproteobacteria</taxon>
        <taxon>Bradymonadales</taxon>
        <taxon>Lujinxingiaceae</taxon>
        <taxon>Lujinxingia</taxon>
    </lineage>
</organism>
<keyword evidence="2" id="KW-1185">Reference proteome</keyword>
<evidence type="ECO:0000313" key="2">
    <source>
        <dbReference type="Proteomes" id="UP000249169"/>
    </source>
</evidence>
<dbReference type="Proteomes" id="UP000249169">
    <property type="component" value="Unassembled WGS sequence"/>
</dbReference>
<dbReference type="OrthoDB" id="5515713at2"/>
<evidence type="ECO:0000313" key="1">
    <source>
        <dbReference type="EMBL" id="RAL25088.1"/>
    </source>
</evidence>
<protein>
    <submittedName>
        <fullName evidence="1">Uncharacterized protein</fullName>
    </submittedName>
</protein>
<gene>
    <name evidence="1" type="ORF">DL240_02415</name>
</gene>
<proteinExistence type="predicted"/>
<dbReference type="RefSeq" id="WP_111728260.1">
    <property type="nucleotide sequence ID" value="NZ_QHKO01000001.1"/>
</dbReference>
<comment type="caution">
    <text evidence="1">The sequence shown here is derived from an EMBL/GenBank/DDBJ whole genome shotgun (WGS) entry which is preliminary data.</text>
</comment>
<name>A0A328CAR4_9DELT</name>
<accession>A0A328CAR4</accession>